<organism evidence="1 2">
    <name type="scientific">Naganishia adeliensis</name>
    <dbReference type="NCBI Taxonomy" id="92952"/>
    <lineage>
        <taxon>Eukaryota</taxon>
        <taxon>Fungi</taxon>
        <taxon>Dikarya</taxon>
        <taxon>Basidiomycota</taxon>
        <taxon>Agaricomycotina</taxon>
        <taxon>Tremellomycetes</taxon>
        <taxon>Filobasidiales</taxon>
        <taxon>Filobasidiaceae</taxon>
        <taxon>Naganishia</taxon>
    </lineage>
</organism>
<evidence type="ECO:0000313" key="2">
    <source>
        <dbReference type="Proteomes" id="UP001230649"/>
    </source>
</evidence>
<comment type="caution">
    <text evidence="1">The sequence shown here is derived from an EMBL/GenBank/DDBJ whole genome shotgun (WGS) entry which is preliminary data.</text>
</comment>
<name>A0ACC2WWU8_9TREE</name>
<proteinExistence type="predicted"/>
<dbReference type="Proteomes" id="UP001230649">
    <property type="component" value="Unassembled WGS sequence"/>
</dbReference>
<protein>
    <submittedName>
        <fullName evidence="1">Uncharacterized protein</fullName>
    </submittedName>
</protein>
<evidence type="ECO:0000313" key="1">
    <source>
        <dbReference type="EMBL" id="KAJ9115604.1"/>
    </source>
</evidence>
<keyword evidence="2" id="KW-1185">Reference proteome</keyword>
<sequence length="391" mass="43281">MSVPPATCAICSQPAKYTCPRCSTRTCSLPCSRTHKSTTGCTGERDKVAYVPLKDYGYGKLMDDYVFLEDGKRKAERWGKEIVGMKMDRDEGGGRQVVGKSLALRRALAERGIDVDFLPEGMERRRKNQSHYNQKTQLVQLSMEFKYASPDPSSTTSKEPTPIHQMQNIPLNATSTLHRIYTHQARKIPPHYPKPTDPSLEAGLVFAMQVYQPSGIPLPTPPTTASSSTTGAQRFYPPFSATDPLESVLQGTSFLEFPTIHVFLRTHWDRLVQEGRVAVVPLLRAPVLDVAEKKGSVVRMRETAESDTPNKKARIDEEDVPLPIVESTTTDTSLEPPPKVETSITDTSVTVTPPHLETKRIVKPGSEEMQVQHVATSGLALDYGTESEEGD</sequence>
<gene>
    <name evidence="1" type="ORF">QFC20_000929</name>
</gene>
<reference evidence="1" key="1">
    <citation type="submission" date="2023-04" db="EMBL/GenBank/DDBJ databases">
        <title>Draft Genome sequencing of Naganishia species isolated from polar environments using Oxford Nanopore Technology.</title>
        <authorList>
            <person name="Leo P."/>
            <person name="Venkateswaran K."/>
        </authorList>
    </citation>
    <scope>NUCLEOTIDE SEQUENCE</scope>
    <source>
        <strain evidence="1">MNA-CCFEE 5262</strain>
    </source>
</reference>
<accession>A0ACC2WWU8</accession>
<dbReference type="EMBL" id="JASBWS010000005">
    <property type="protein sequence ID" value="KAJ9115604.1"/>
    <property type="molecule type" value="Genomic_DNA"/>
</dbReference>